<dbReference type="AlphaFoldDB" id="A0A6C0LCN5"/>
<reference evidence="1" key="1">
    <citation type="journal article" date="2020" name="Nature">
        <title>Giant virus diversity and host interactions through global metagenomics.</title>
        <authorList>
            <person name="Schulz F."/>
            <person name="Roux S."/>
            <person name="Paez-Espino D."/>
            <person name="Jungbluth S."/>
            <person name="Walsh D.A."/>
            <person name="Denef V.J."/>
            <person name="McMahon K.D."/>
            <person name="Konstantinidis K.T."/>
            <person name="Eloe-Fadrosh E.A."/>
            <person name="Kyrpides N.C."/>
            <person name="Woyke T."/>
        </authorList>
    </citation>
    <scope>NUCLEOTIDE SEQUENCE</scope>
    <source>
        <strain evidence="1">GVMAG-M-3300027791-30</strain>
    </source>
</reference>
<name>A0A6C0LCN5_9ZZZZ</name>
<accession>A0A6C0LCN5</accession>
<organism evidence="1">
    <name type="scientific">viral metagenome</name>
    <dbReference type="NCBI Taxonomy" id="1070528"/>
    <lineage>
        <taxon>unclassified sequences</taxon>
        <taxon>metagenomes</taxon>
        <taxon>organismal metagenomes</taxon>
    </lineage>
</organism>
<dbReference type="EMBL" id="MN740474">
    <property type="protein sequence ID" value="QHU28726.1"/>
    <property type="molecule type" value="Genomic_DNA"/>
</dbReference>
<proteinExistence type="predicted"/>
<evidence type="ECO:0000313" key="1">
    <source>
        <dbReference type="EMBL" id="QHU28726.1"/>
    </source>
</evidence>
<protein>
    <submittedName>
        <fullName evidence="1">Uncharacterized protein</fullName>
    </submittedName>
</protein>
<sequence>MDIIIRNGVIQNDESKRIHEVKNNAGLLKKDYKEYVKGISGPYYDFFDCHICIPRKYNQIKNFSGPQYKKNIKLIDTKDFNKLVRYCYICHCEMKHVQCFSAKRKIFIEEDTFFRKAEVNFDLQEQFKKIKISNENSTPNSTQNSTQNSTDIDFITAGLNKASVDITPKWKNFYGKINKSHKQDNLNLKFKNYKSTQQKIINMYYQIVYKLVKTPILYPISVTETKLIWPWNLTKYQKFKLDNPEYKSCVMFSHRRNYKIIENYVIIE</sequence>